<dbReference type="Proteomes" id="UP000327044">
    <property type="component" value="Unassembled WGS sequence"/>
</dbReference>
<dbReference type="EMBL" id="GEZM01000915">
    <property type="protein sequence ID" value="JAV98244.1"/>
    <property type="molecule type" value="Transcribed_RNA"/>
</dbReference>
<dbReference type="EMBL" id="VVIM01000004">
    <property type="protein sequence ID" value="KAB0800255.1"/>
    <property type="molecule type" value="Genomic_DNA"/>
</dbReference>
<dbReference type="GO" id="GO:0006310">
    <property type="term" value="P:DNA recombination"/>
    <property type="evidence" value="ECO:0007669"/>
    <property type="project" value="UniProtKB-KW"/>
</dbReference>
<evidence type="ECO:0000259" key="2">
    <source>
        <dbReference type="PROSITE" id="PS51898"/>
    </source>
</evidence>
<dbReference type="Gene3D" id="1.10.443.10">
    <property type="entry name" value="Intergrase catalytic core"/>
    <property type="match status" value="1"/>
</dbReference>
<reference evidence="4 7" key="2">
    <citation type="journal article" date="2018" name="Elife">
        <title>Firefly genomes illuminate parallel origins of bioluminescence in beetles.</title>
        <authorList>
            <person name="Fallon T.R."/>
            <person name="Lower S.E."/>
            <person name="Chang C.H."/>
            <person name="Bessho-Uehara M."/>
            <person name="Martin G.J."/>
            <person name="Bewick A.J."/>
            <person name="Behringer M."/>
            <person name="Debat H.J."/>
            <person name="Wong I."/>
            <person name="Day J.C."/>
            <person name="Suvorov A."/>
            <person name="Silva C.J."/>
            <person name="Stanger-Hall K.F."/>
            <person name="Hall D.W."/>
            <person name="Schmitz R.J."/>
            <person name="Nelson D.R."/>
            <person name="Lewis S.M."/>
            <person name="Shigenobu S."/>
            <person name="Bybee S.M."/>
            <person name="Larracuente A.M."/>
            <person name="Oba Y."/>
            <person name="Weng J.K."/>
        </authorList>
    </citation>
    <scope>NUCLEOTIDE SEQUENCE [LARGE SCALE GENOMIC DNA]</scope>
    <source>
        <strain evidence="4">1611_PpyrPB1</strain>
        <tissue evidence="4">Whole body</tissue>
    </source>
</reference>
<proteinExistence type="predicted"/>
<dbReference type="EMBL" id="VVIM01000008">
    <property type="protein sequence ID" value="KAB0795317.1"/>
    <property type="molecule type" value="Genomic_DNA"/>
</dbReference>
<reference evidence="3" key="1">
    <citation type="journal article" date="2016" name="Sci. Rep.">
        <title>Molecular characterization of firefly nuptial gifts: a multi-omics approach sheds light on postcopulatory sexual selection.</title>
        <authorList>
            <person name="Al-Wathiqui N."/>
            <person name="Fallon T.R."/>
            <person name="South A."/>
            <person name="Weng J.K."/>
            <person name="Lewis S.M."/>
        </authorList>
    </citation>
    <scope>NUCLEOTIDE SEQUENCE</scope>
</reference>
<feature type="domain" description="Tyr recombinase" evidence="2">
    <location>
        <begin position="1"/>
        <end position="146"/>
    </location>
</feature>
<protein>
    <recommendedName>
        <fullName evidence="2">Tyr recombinase domain-containing protein</fullName>
    </recommendedName>
</protein>
<dbReference type="InterPro" id="IPR011010">
    <property type="entry name" value="DNA_brk_join_enz"/>
</dbReference>
<dbReference type="Pfam" id="PF00589">
    <property type="entry name" value="Phage_integrase"/>
    <property type="match status" value="1"/>
</dbReference>
<evidence type="ECO:0000313" key="5">
    <source>
        <dbReference type="EMBL" id="KAB0795317.1"/>
    </source>
</evidence>
<dbReference type="InParanoid" id="A0A1Y1NK05"/>
<keyword evidence="1" id="KW-0233">DNA recombination</keyword>
<name>A0A1Y1NK05_PHOPY</name>
<evidence type="ECO:0000313" key="4">
    <source>
        <dbReference type="EMBL" id="KAB0790084.1"/>
    </source>
</evidence>
<keyword evidence="7" id="KW-1185">Reference proteome</keyword>
<evidence type="ECO:0000313" key="3">
    <source>
        <dbReference type="EMBL" id="JAV98244.1"/>
    </source>
</evidence>
<dbReference type="InterPro" id="IPR013762">
    <property type="entry name" value="Integrase-like_cat_sf"/>
</dbReference>
<sequence length="212" mass="23587">MVGDVEDRGTVFVVNLVDTKTHKDRYFTVIDETAVDCLGILRAYIKLRPPNVPHNRFFLNYRNERCTTQPVGKNSFSKLPCEIAKFLKLSNPSGYTGHCYRRTSATSLIEGGGDLCSLQMHGDWKSSKVAQSYVDQSMPRKMDVQKRIFSTVTEKASTSVTTDIGCMVTGSSQHLSSVFANCTFNHCKFDMGGNCNDLNASVDVTKCDNIEN</sequence>
<gene>
    <name evidence="6" type="ORF">PPYR_05995</name>
    <name evidence="5" type="ORF">PPYR_12156</name>
    <name evidence="4" type="ORF">PPYR_15596</name>
</gene>
<reference evidence="4" key="3">
    <citation type="submission" date="2019-08" db="EMBL/GenBank/DDBJ databases">
        <authorList>
            <consortium name="Photinus pyralis genome working group"/>
            <person name="Fallon T.R."/>
            <person name="Sander Lower S.E."/>
            <person name="Weng J.-K."/>
        </authorList>
    </citation>
    <scope>NUCLEOTIDE SEQUENCE</scope>
    <source>
        <strain evidence="4">1611_PpyrPB1</strain>
        <tissue evidence="4">Whole body</tissue>
    </source>
</reference>
<dbReference type="GO" id="GO:0003677">
    <property type="term" value="F:DNA binding"/>
    <property type="evidence" value="ECO:0007669"/>
    <property type="project" value="InterPro"/>
</dbReference>
<dbReference type="EMBL" id="VVIM01001957">
    <property type="protein sequence ID" value="KAB0790084.1"/>
    <property type="molecule type" value="Genomic_DNA"/>
</dbReference>
<dbReference type="AlphaFoldDB" id="A0A1Y1NK05"/>
<accession>A0A1Y1NK05</accession>
<dbReference type="SUPFAM" id="SSF56349">
    <property type="entry name" value="DNA breaking-rejoining enzymes"/>
    <property type="match status" value="1"/>
</dbReference>
<evidence type="ECO:0000256" key="1">
    <source>
        <dbReference type="ARBA" id="ARBA00023172"/>
    </source>
</evidence>
<organism evidence="3">
    <name type="scientific">Photinus pyralis</name>
    <name type="common">Common eastern firefly</name>
    <name type="synonym">Lampyris pyralis</name>
    <dbReference type="NCBI Taxonomy" id="7054"/>
    <lineage>
        <taxon>Eukaryota</taxon>
        <taxon>Metazoa</taxon>
        <taxon>Ecdysozoa</taxon>
        <taxon>Arthropoda</taxon>
        <taxon>Hexapoda</taxon>
        <taxon>Insecta</taxon>
        <taxon>Pterygota</taxon>
        <taxon>Neoptera</taxon>
        <taxon>Endopterygota</taxon>
        <taxon>Coleoptera</taxon>
        <taxon>Polyphaga</taxon>
        <taxon>Elateriformia</taxon>
        <taxon>Elateroidea</taxon>
        <taxon>Lampyridae</taxon>
        <taxon>Lampyrinae</taxon>
        <taxon>Photinus</taxon>
    </lineage>
</organism>
<dbReference type="GO" id="GO:0015074">
    <property type="term" value="P:DNA integration"/>
    <property type="evidence" value="ECO:0007669"/>
    <property type="project" value="InterPro"/>
</dbReference>
<evidence type="ECO:0000313" key="7">
    <source>
        <dbReference type="Proteomes" id="UP000327044"/>
    </source>
</evidence>
<dbReference type="InterPro" id="IPR002104">
    <property type="entry name" value="Integrase_catalytic"/>
</dbReference>
<evidence type="ECO:0000313" key="6">
    <source>
        <dbReference type="EMBL" id="KAB0800255.1"/>
    </source>
</evidence>
<dbReference type="PROSITE" id="PS51898">
    <property type="entry name" value="TYR_RECOMBINASE"/>
    <property type="match status" value="1"/>
</dbReference>